<accession>A0A0S3PT77</accession>
<dbReference type="InterPro" id="IPR042100">
    <property type="entry name" value="Bug_dom1"/>
</dbReference>
<gene>
    <name evidence="2" type="ORF">GJW-30_1_01553</name>
</gene>
<dbReference type="PIRSF" id="PIRSF017082">
    <property type="entry name" value="YflP"/>
    <property type="match status" value="1"/>
</dbReference>
<dbReference type="SUPFAM" id="SSF53850">
    <property type="entry name" value="Periplasmic binding protein-like II"/>
    <property type="match status" value="1"/>
</dbReference>
<evidence type="ECO:0000313" key="3">
    <source>
        <dbReference type="Proteomes" id="UP000236884"/>
    </source>
</evidence>
<dbReference type="PANTHER" id="PTHR42928:SF3">
    <property type="entry name" value="UPF0065 PROTEIN YFLP"/>
    <property type="match status" value="1"/>
</dbReference>
<sequence length="316" mass="32695">MQGSAGVAALAALGSRADAQALEQLQLFVPAAPGGGWDQTARTMELVLKHENLIKNSQITNVGGAGGAVGLPQFVNQWKNRPNALMVAGLVMVGALIANKAPVKITQTQPVARLTGEAEVLVVPANSPIKTAKDFGEALKADPKKVSVAGGSAGGTDHILLGLIGKALGVAPKSLNYVAYAGGGPAIAAILGGHVTGGISGYGEFGEQIKAGKVRALAVSSAERQPGIDVPTLKEQGIDVELSNWRGVFAPPGASKETRDALIKLMDQMMKTATWKTETEKREWSSIPLFGDDYGKFLDGEIARVESVLKDIGLAG</sequence>
<dbReference type="Gene3D" id="3.40.190.10">
    <property type="entry name" value="Periplasmic binding protein-like II"/>
    <property type="match status" value="1"/>
</dbReference>
<comment type="similarity">
    <text evidence="1">Belongs to the UPF0065 (bug) family.</text>
</comment>
<dbReference type="AlphaFoldDB" id="A0A0S3PT77"/>
<protein>
    <submittedName>
        <fullName evidence="2">Tripartite tricarboxylate transporter family receptor</fullName>
    </submittedName>
</protein>
<organism evidence="2 3">
    <name type="scientific">Variibacter gotjawalensis</name>
    <dbReference type="NCBI Taxonomy" id="1333996"/>
    <lineage>
        <taxon>Bacteria</taxon>
        <taxon>Pseudomonadati</taxon>
        <taxon>Pseudomonadota</taxon>
        <taxon>Alphaproteobacteria</taxon>
        <taxon>Hyphomicrobiales</taxon>
        <taxon>Nitrobacteraceae</taxon>
        <taxon>Variibacter</taxon>
    </lineage>
</organism>
<dbReference type="Gene3D" id="3.40.190.150">
    <property type="entry name" value="Bordetella uptake gene, domain 1"/>
    <property type="match status" value="1"/>
</dbReference>
<reference evidence="2 3" key="1">
    <citation type="submission" date="2015-08" db="EMBL/GenBank/DDBJ databases">
        <title>Investigation of the bacterial diversity of lava forest soil.</title>
        <authorList>
            <person name="Lee J.S."/>
        </authorList>
    </citation>
    <scope>NUCLEOTIDE SEQUENCE [LARGE SCALE GENOMIC DNA]</scope>
    <source>
        <strain evidence="2 3">GJW-30</strain>
    </source>
</reference>
<keyword evidence="2" id="KW-0675">Receptor</keyword>
<keyword evidence="3" id="KW-1185">Reference proteome</keyword>
<proteinExistence type="inferred from homology"/>
<dbReference type="Pfam" id="PF03401">
    <property type="entry name" value="TctC"/>
    <property type="match status" value="1"/>
</dbReference>
<evidence type="ECO:0000313" key="2">
    <source>
        <dbReference type="EMBL" id="BAT59024.1"/>
    </source>
</evidence>
<name>A0A0S3PT77_9BRAD</name>
<dbReference type="EMBL" id="AP014946">
    <property type="protein sequence ID" value="BAT59024.1"/>
    <property type="molecule type" value="Genomic_DNA"/>
</dbReference>
<dbReference type="Proteomes" id="UP000236884">
    <property type="component" value="Chromosome"/>
</dbReference>
<dbReference type="PANTHER" id="PTHR42928">
    <property type="entry name" value="TRICARBOXYLATE-BINDING PROTEIN"/>
    <property type="match status" value="1"/>
</dbReference>
<dbReference type="CDD" id="cd07012">
    <property type="entry name" value="PBP2_Bug_TTT"/>
    <property type="match status" value="1"/>
</dbReference>
<dbReference type="KEGG" id="vgo:GJW-30_1_01553"/>
<evidence type="ECO:0000256" key="1">
    <source>
        <dbReference type="ARBA" id="ARBA00006987"/>
    </source>
</evidence>
<dbReference type="InterPro" id="IPR005064">
    <property type="entry name" value="BUG"/>
</dbReference>